<dbReference type="PaxDb" id="9986-ENSOCUP00000009209"/>
<dbReference type="InParanoid" id="G1SZT3"/>
<evidence type="ECO:0000256" key="1">
    <source>
        <dbReference type="ARBA" id="ARBA00008188"/>
    </source>
</evidence>
<dbReference type="Gene3D" id="2.30.30.140">
    <property type="match status" value="1"/>
</dbReference>
<feature type="compositionally biased region" description="Basic and acidic residues" evidence="2">
    <location>
        <begin position="256"/>
        <end position="266"/>
    </location>
</feature>
<dbReference type="InterPro" id="IPR048765">
    <property type="entry name" value="PWP3A_3B_4_N"/>
</dbReference>
<comment type="similarity">
    <text evidence="1">Belongs to the PWWP3A family.</text>
</comment>
<reference evidence="6" key="3">
    <citation type="submission" date="2025-09" db="UniProtKB">
        <authorList>
            <consortium name="Ensembl"/>
        </authorList>
    </citation>
    <scope>IDENTIFICATION</scope>
    <source>
        <strain evidence="6">Thorbecke</strain>
    </source>
</reference>
<reference evidence="6" key="2">
    <citation type="submission" date="2025-08" db="UniProtKB">
        <authorList>
            <consortium name="Ensembl"/>
        </authorList>
    </citation>
    <scope>IDENTIFICATION</scope>
    <source>
        <strain evidence="6">Thorbecke</strain>
    </source>
</reference>
<evidence type="ECO:0000259" key="3">
    <source>
        <dbReference type="Pfam" id="PF20884"/>
    </source>
</evidence>
<feature type="compositionally biased region" description="Basic and acidic residues" evidence="2">
    <location>
        <begin position="662"/>
        <end position="674"/>
    </location>
</feature>
<evidence type="ECO:0000313" key="7">
    <source>
        <dbReference type="Proteomes" id="UP000001811"/>
    </source>
</evidence>
<feature type="compositionally biased region" description="Polar residues" evidence="2">
    <location>
        <begin position="766"/>
        <end position="776"/>
    </location>
</feature>
<feature type="compositionally biased region" description="Polar residues" evidence="2">
    <location>
        <begin position="614"/>
        <end position="623"/>
    </location>
</feature>
<feature type="region of interest" description="Disordered" evidence="2">
    <location>
        <begin position="1224"/>
        <end position="1244"/>
    </location>
</feature>
<name>G1SZT3_RABIT</name>
<feature type="compositionally biased region" description="Basic residues" evidence="2">
    <location>
        <begin position="205"/>
        <end position="220"/>
    </location>
</feature>
<dbReference type="InterPro" id="IPR048795">
    <property type="entry name" value="PWP3A_3B_4_C"/>
</dbReference>
<dbReference type="InterPro" id="IPR035504">
    <property type="entry name" value="MUM1-like_PWWP"/>
</dbReference>
<dbReference type="SUPFAM" id="SSF63748">
    <property type="entry name" value="Tudor/PWWP/MBT"/>
    <property type="match status" value="1"/>
</dbReference>
<dbReference type="Ensembl" id="ENSOCUT00000010693.3">
    <property type="protein sequence ID" value="ENSOCUP00000009209.3"/>
    <property type="gene ID" value="ENSOCUG00000010694.3"/>
</dbReference>
<dbReference type="GeneTree" id="ENSGT00390000001700"/>
<dbReference type="SMR" id="G1SZT3"/>
<feature type="region of interest" description="Disordered" evidence="2">
    <location>
        <begin position="236"/>
        <end position="733"/>
    </location>
</feature>
<feature type="compositionally biased region" description="Basic and acidic residues" evidence="2">
    <location>
        <begin position="512"/>
        <end position="523"/>
    </location>
</feature>
<feature type="compositionally biased region" description="Basic residues" evidence="2">
    <location>
        <begin position="435"/>
        <end position="451"/>
    </location>
</feature>
<feature type="domain" description="MUM1-like PWWP" evidence="3">
    <location>
        <begin position="921"/>
        <end position="997"/>
    </location>
</feature>
<reference evidence="6 7" key="1">
    <citation type="journal article" date="2011" name="Nature">
        <title>A high-resolution map of human evolutionary constraint using 29 mammals.</title>
        <authorList>
            <person name="Lindblad-Toh K."/>
            <person name="Garber M."/>
            <person name="Zuk O."/>
            <person name="Lin M.F."/>
            <person name="Parker B.J."/>
            <person name="Washietl S."/>
            <person name="Kheradpour P."/>
            <person name="Ernst J."/>
            <person name="Jordan G."/>
            <person name="Mauceli E."/>
            <person name="Ward L.D."/>
            <person name="Lowe C.B."/>
            <person name="Holloway A.K."/>
            <person name="Clamp M."/>
            <person name="Gnerre S."/>
            <person name="Alfoldi J."/>
            <person name="Beal K."/>
            <person name="Chang J."/>
            <person name="Clawson H."/>
            <person name="Cuff J."/>
            <person name="Di Palma F."/>
            <person name="Fitzgerald S."/>
            <person name="Flicek P."/>
            <person name="Guttman M."/>
            <person name="Hubisz M.J."/>
            <person name="Jaffe D.B."/>
            <person name="Jungreis I."/>
            <person name="Kent W.J."/>
            <person name="Kostka D."/>
            <person name="Lara M."/>
            <person name="Martins A.L."/>
            <person name="Massingham T."/>
            <person name="Moltke I."/>
            <person name="Raney B.J."/>
            <person name="Rasmussen M.D."/>
            <person name="Robinson J."/>
            <person name="Stark A."/>
            <person name="Vilella A.J."/>
            <person name="Wen J."/>
            <person name="Xie X."/>
            <person name="Zody M.C."/>
            <person name="Baldwin J."/>
            <person name="Bloom T."/>
            <person name="Chin C.W."/>
            <person name="Heiman D."/>
            <person name="Nicol R."/>
            <person name="Nusbaum C."/>
            <person name="Young S."/>
            <person name="Wilkinson J."/>
            <person name="Worley K.C."/>
            <person name="Kovar C.L."/>
            <person name="Muzny D.M."/>
            <person name="Gibbs R.A."/>
            <person name="Cree A."/>
            <person name="Dihn H.H."/>
            <person name="Fowler G."/>
            <person name="Jhangiani S."/>
            <person name="Joshi V."/>
            <person name="Lee S."/>
            <person name="Lewis L.R."/>
            <person name="Nazareth L.V."/>
            <person name="Okwuonu G."/>
            <person name="Santibanez J."/>
            <person name="Warren W.C."/>
            <person name="Mardis E.R."/>
            <person name="Weinstock G.M."/>
            <person name="Wilson R.K."/>
            <person name="Delehaunty K."/>
            <person name="Dooling D."/>
            <person name="Fronik C."/>
            <person name="Fulton L."/>
            <person name="Fulton B."/>
            <person name="Graves T."/>
            <person name="Minx P."/>
            <person name="Sodergren E."/>
            <person name="Birney E."/>
            <person name="Margulies E.H."/>
            <person name="Herrero J."/>
            <person name="Green E.D."/>
            <person name="Haussler D."/>
            <person name="Siepel A."/>
            <person name="Goldman N."/>
            <person name="Pollard K.S."/>
            <person name="Pedersen J.S."/>
            <person name="Lander E.S."/>
            <person name="Kellis M."/>
        </authorList>
    </citation>
    <scope>NUCLEOTIDE SEQUENCE [LARGE SCALE GENOMIC DNA]</scope>
    <source>
        <strain evidence="7">Thorbecke</strain>
    </source>
</reference>
<dbReference type="PANTHER" id="PTHR31333">
    <property type="entry name" value="PWWP DOMAIN-CONTAINING DNA REPAIR FACTOR 3 FAMILY MEMBER"/>
    <property type="match status" value="1"/>
</dbReference>
<feature type="compositionally biased region" description="Basic and acidic residues" evidence="2">
    <location>
        <begin position="643"/>
        <end position="652"/>
    </location>
</feature>
<feature type="compositionally biased region" description="Basic and acidic residues" evidence="2">
    <location>
        <begin position="708"/>
        <end position="725"/>
    </location>
</feature>
<proteinExistence type="inferred from homology"/>
<feature type="region of interest" description="Disordered" evidence="2">
    <location>
        <begin position="175"/>
        <end position="224"/>
    </location>
</feature>
<feature type="compositionally biased region" description="Basic residues" evidence="2">
    <location>
        <begin position="130"/>
        <end position="150"/>
    </location>
</feature>
<evidence type="ECO:0000256" key="2">
    <source>
        <dbReference type="SAM" id="MobiDB-lite"/>
    </source>
</evidence>
<dbReference type="Proteomes" id="UP000001811">
    <property type="component" value="Unplaced"/>
</dbReference>
<feature type="compositionally biased region" description="Polar residues" evidence="2">
    <location>
        <begin position="802"/>
        <end position="811"/>
    </location>
</feature>
<feature type="domain" description="PWWP" evidence="5">
    <location>
        <begin position="5"/>
        <end position="98"/>
    </location>
</feature>
<feature type="compositionally biased region" description="Polar residues" evidence="2">
    <location>
        <begin position="269"/>
        <end position="283"/>
    </location>
</feature>
<dbReference type="InterPro" id="IPR040263">
    <property type="entry name" value="PWP3A_3B_4"/>
</dbReference>
<dbReference type="eggNOG" id="ENOG502QPRU">
    <property type="taxonomic scope" value="Eukaryota"/>
</dbReference>
<protein>
    <recommendedName>
        <fullName evidence="8">PWWP domain containing 3A, DNA repair factor</fullName>
    </recommendedName>
</protein>
<evidence type="ECO:0000313" key="6">
    <source>
        <dbReference type="Ensembl" id="ENSOCUP00000009209.3"/>
    </source>
</evidence>
<dbReference type="Gene3D" id="6.10.300.20">
    <property type="match status" value="1"/>
</dbReference>
<accession>G1SZT3</accession>
<feature type="region of interest" description="Disordered" evidence="2">
    <location>
        <begin position="101"/>
        <end position="163"/>
    </location>
</feature>
<feature type="region of interest" description="Disordered" evidence="2">
    <location>
        <begin position="831"/>
        <end position="917"/>
    </location>
</feature>
<organism evidence="6 7">
    <name type="scientific">Oryctolagus cuniculus</name>
    <name type="common">Rabbit</name>
    <dbReference type="NCBI Taxonomy" id="9986"/>
    <lineage>
        <taxon>Eukaryota</taxon>
        <taxon>Metazoa</taxon>
        <taxon>Chordata</taxon>
        <taxon>Craniata</taxon>
        <taxon>Vertebrata</taxon>
        <taxon>Euteleostomi</taxon>
        <taxon>Mammalia</taxon>
        <taxon>Eutheria</taxon>
        <taxon>Euarchontoglires</taxon>
        <taxon>Glires</taxon>
        <taxon>Lagomorpha</taxon>
        <taxon>Leporidae</taxon>
        <taxon>Oryctolagus</taxon>
    </lineage>
</organism>
<evidence type="ECO:0000259" key="4">
    <source>
        <dbReference type="Pfam" id="PF20886"/>
    </source>
</evidence>
<feature type="compositionally biased region" description="Basic residues" evidence="2">
    <location>
        <begin position="318"/>
        <end position="327"/>
    </location>
</feature>
<feature type="compositionally biased region" description="Basic and acidic residues" evidence="2">
    <location>
        <begin position="549"/>
        <end position="573"/>
    </location>
</feature>
<feature type="domain" description="PWWP" evidence="4">
    <location>
        <begin position="1073"/>
        <end position="1211"/>
    </location>
</feature>
<dbReference type="STRING" id="9986.ENSOCUP00000009209"/>
<feature type="compositionally biased region" description="Basic residues" evidence="2">
    <location>
        <begin position="853"/>
        <end position="868"/>
    </location>
</feature>
<dbReference type="Pfam" id="PF20884">
    <property type="entry name" value="MUM1-like_PWWP"/>
    <property type="match status" value="1"/>
</dbReference>
<feature type="compositionally biased region" description="Basic and acidic residues" evidence="2">
    <location>
        <begin position="587"/>
        <end position="611"/>
    </location>
</feature>
<dbReference type="Bgee" id="ENSOCUG00000010694">
    <property type="expression patterns" value="Expressed in testis"/>
</dbReference>
<feature type="region of interest" description="Disordered" evidence="2">
    <location>
        <begin position="758"/>
        <end position="816"/>
    </location>
</feature>
<dbReference type="CDD" id="cd06080">
    <property type="entry name" value="PWWP_MUM1-like"/>
    <property type="match status" value="1"/>
</dbReference>
<dbReference type="Pfam" id="PF20887">
    <property type="entry name" value="PWP3A-B_N"/>
    <property type="match status" value="1"/>
</dbReference>
<sequence length="1244" mass="138087">MVAKYILCDWRGHLWPAKVLSRRGPSAKAKRKRALLLAVQILGVDEKIRVKRADVKALTTSDLEAVAFSARTMPKGSMPLGQKRGYRRALRAAWEMLRKRESWGQEQKAKVPKALAPPQKTRQKPGCPLARKRHRKPRRALWTRRKKSKRPGPEPGPMPSESEDAFLLGEKLQEPMSAAPPAAAVQTEAPHSSSVGQKVPTLASPRKRKAKEKPKGKRGKAGTSAVACLTPTVVEEGAGATQDQGVPSQPLGLPRAEPRAVYREAEDSCPTTQATSSECSVSTERTEDSGEDTSEAVSQAARVPFKDRLPKLQIVFRTPKRRKKLRKAARDKGPPKSRGKTGKKGGEGRVTGLLTPGEKRSNKKQRLVDKGPAKVPRKSGRKEEEGPATSDTALQETRATKKRRLDDRTRPEIRGTYKKGEEEPSTSSAAPRATPRIKKGRPPRKRPRKIPGKAGRNEEDELASMFMALHMSPPTETQQLVNKPLSKVPRKGGRRAEEGAPTTLVTLQDTQPAEKPRLEDIEPPKISGEPYRKEEGPHASIVTHQEPPPTEKLRLADEGLPKVHEKSDRKGEEGAPSSFVAPQEMNSIEKARLIDKEPPSIHCKTDSKGEEEPSTSFAASQETPPIDTGRLDDKEMSVVPQKGYREEEERPDVSVVALHDTCPTEKQKVVDKGMPKICRKSKKKAGEGISTSFAAIRDSPPAKKKRVVDKGLSKDPRKGVRKEEEGPATSILTLQESPPIEKLRQVVKVLPKVHWTYSKEEEEESTSLAARQQYPLTETGGLIDKGPPKVPGMSDRKEEEGPTTSTVTLQESHIAEKQRLVEKLFPKLYWKSDGEAGEGPSTSFAAPQDVSPAKKRRLVEKGLSKKSGRNGGEGPSTSLAALQDSPPANKQRLVDRESPKTPKKAIRKGEKGPATPSPIGKGALVWFKFQEHPYWPAVVKSVSETDKTARVFLIEASLCPEKRGIRVPLARLKHLDCAGKDKFLKTARKAYPEGVNWVFSLITHYRKQLGRGSFVGSFLNYYTADVSYRIRRVIQDSELDITFPKVDYTELEALEDSEETALQGMPSHKKILPDRTKAAWDRDNQKLVDFIVKKKGADSHLLAILKGKKQSRWLRSFLNSHQYVVCVETYLEDEDQLELVTKHLQQVYEHIDQRLQALVRDKVKFVLEVLLPEAIICSIAALDGLEYKDAEKKYLQGPPVHYREKELFDKNSLKRVRRRLASTCAASSSLGAPGPQHAASSSSQ</sequence>
<dbReference type="HOGENOM" id="CLU_053452_0_0_1"/>
<feature type="compositionally biased region" description="Basic and acidic residues" evidence="2">
    <location>
        <begin position="404"/>
        <end position="422"/>
    </location>
</feature>
<evidence type="ECO:0000259" key="5">
    <source>
        <dbReference type="Pfam" id="PF20887"/>
    </source>
</evidence>
<evidence type="ECO:0008006" key="8">
    <source>
        <dbReference type="Google" id="ProtNLM"/>
    </source>
</evidence>
<keyword evidence="7" id="KW-1185">Reference proteome</keyword>
<dbReference type="Pfam" id="PF20886">
    <property type="entry name" value="PWP3A-B_C"/>
    <property type="match status" value="1"/>
</dbReference>
<dbReference type="AlphaFoldDB" id="G1SZT3"/>
<dbReference type="PANTHER" id="PTHR31333:SF2">
    <property type="entry name" value="PWWP DOMAIN-CONTAINING DNA REPAIR FACTOR 4"/>
    <property type="match status" value="1"/>
</dbReference>